<keyword evidence="2" id="KW-1185">Reference proteome</keyword>
<reference evidence="1 2" key="1">
    <citation type="submission" date="2020-08" db="EMBL/GenBank/DDBJ databases">
        <title>Genomic Encyclopedia of Type Strains, Phase III (KMG-III): the genomes of soil and plant-associated and newly described type strains.</title>
        <authorList>
            <person name="Whitman W."/>
        </authorList>
    </citation>
    <scope>NUCLEOTIDE SEQUENCE [LARGE SCALE GENOMIC DNA]</scope>
    <source>
        <strain evidence="1 2">CECT 7247</strain>
    </source>
</reference>
<evidence type="ECO:0000313" key="2">
    <source>
        <dbReference type="Proteomes" id="UP000574369"/>
    </source>
</evidence>
<dbReference type="EMBL" id="JACHXO010000001">
    <property type="protein sequence ID" value="MBB3193228.1"/>
    <property type="molecule type" value="Genomic_DNA"/>
</dbReference>
<dbReference type="Proteomes" id="UP000574369">
    <property type="component" value="Unassembled WGS sequence"/>
</dbReference>
<name>A0ABR6GPX0_9BURK</name>
<accession>A0ABR6GPX0</accession>
<gene>
    <name evidence="1" type="ORF">FHS28_000593</name>
</gene>
<dbReference type="RefSeq" id="WP_184294073.1">
    <property type="nucleotide sequence ID" value="NZ_JACHXO010000001.1"/>
</dbReference>
<organism evidence="1 2">
    <name type="scientific">Roseateles terrae</name>
    <dbReference type="NCBI Taxonomy" id="431060"/>
    <lineage>
        <taxon>Bacteria</taxon>
        <taxon>Pseudomonadati</taxon>
        <taxon>Pseudomonadota</taxon>
        <taxon>Betaproteobacteria</taxon>
        <taxon>Burkholderiales</taxon>
        <taxon>Sphaerotilaceae</taxon>
        <taxon>Roseateles</taxon>
    </lineage>
</organism>
<comment type="caution">
    <text evidence="1">The sequence shown here is derived from an EMBL/GenBank/DDBJ whole genome shotgun (WGS) entry which is preliminary data.</text>
</comment>
<sequence>MNIKYFFTHILHVGRPAKQVAKVKLGTTGMSGANSARSGAQCVDLECLKPTPRMTADDIEARVKKGRVAEMSLHQAGLQ</sequence>
<evidence type="ECO:0000313" key="1">
    <source>
        <dbReference type="EMBL" id="MBB3193228.1"/>
    </source>
</evidence>
<proteinExistence type="predicted"/>
<protein>
    <submittedName>
        <fullName evidence="1">Uncharacterized protein</fullName>
    </submittedName>
</protein>